<dbReference type="EMBL" id="ML120445">
    <property type="protein sequence ID" value="RPA93875.1"/>
    <property type="molecule type" value="Genomic_DNA"/>
</dbReference>
<evidence type="ECO:0000313" key="2">
    <source>
        <dbReference type="EMBL" id="RPA93875.1"/>
    </source>
</evidence>
<keyword evidence="1" id="KW-1133">Transmembrane helix</keyword>
<accession>A0A3N4J6R6</accession>
<protein>
    <submittedName>
        <fullName evidence="2">Uncharacterized protein</fullName>
    </submittedName>
</protein>
<organism evidence="2 3">
    <name type="scientific">Choiromyces venosus 120613-1</name>
    <dbReference type="NCBI Taxonomy" id="1336337"/>
    <lineage>
        <taxon>Eukaryota</taxon>
        <taxon>Fungi</taxon>
        <taxon>Dikarya</taxon>
        <taxon>Ascomycota</taxon>
        <taxon>Pezizomycotina</taxon>
        <taxon>Pezizomycetes</taxon>
        <taxon>Pezizales</taxon>
        <taxon>Tuberaceae</taxon>
        <taxon>Choiromyces</taxon>
    </lineage>
</organism>
<reference evidence="2 3" key="1">
    <citation type="journal article" date="2018" name="Nat. Ecol. Evol.">
        <title>Pezizomycetes genomes reveal the molecular basis of ectomycorrhizal truffle lifestyle.</title>
        <authorList>
            <person name="Murat C."/>
            <person name="Payen T."/>
            <person name="Noel B."/>
            <person name="Kuo A."/>
            <person name="Morin E."/>
            <person name="Chen J."/>
            <person name="Kohler A."/>
            <person name="Krizsan K."/>
            <person name="Balestrini R."/>
            <person name="Da Silva C."/>
            <person name="Montanini B."/>
            <person name="Hainaut M."/>
            <person name="Levati E."/>
            <person name="Barry K.W."/>
            <person name="Belfiori B."/>
            <person name="Cichocki N."/>
            <person name="Clum A."/>
            <person name="Dockter R.B."/>
            <person name="Fauchery L."/>
            <person name="Guy J."/>
            <person name="Iotti M."/>
            <person name="Le Tacon F."/>
            <person name="Lindquist E.A."/>
            <person name="Lipzen A."/>
            <person name="Malagnac F."/>
            <person name="Mello A."/>
            <person name="Molinier V."/>
            <person name="Miyauchi S."/>
            <person name="Poulain J."/>
            <person name="Riccioni C."/>
            <person name="Rubini A."/>
            <person name="Sitrit Y."/>
            <person name="Splivallo R."/>
            <person name="Traeger S."/>
            <person name="Wang M."/>
            <person name="Zifcakova L."/>
            <person name="Wipf D."/>
            <person name="Zambonelli A."/>
            <person name="Paolocci F."/>
            <person name="Nowrousian M."/>
            <person name="Ottonello S."/>
            <person name="Baldrian P."/>
            <person name="Spatafora J.W."/>
            <person name="Henrissat B."/>
            <person name="Nagy L.G."/>
            <person name="Aury J.M."/>
            <person name="Wincker P."/>
            <person name="Grigoriev I.V."/>
            <person name="Bonfante P."/>
            <person name="Martin F.M."/>
        </authorList>
    </citation>
    <scope>NUCLEOTIDE SEQUENCE [LARGE SCALE GENOMIC DNA]</scope>
    <source>
        <strain evidence="2 3">120613-1</strain>
    </source>
</reference>
<gene>
    <name evidence="2" type="ORF">L873DRAFT_1492875</name>
</gene>
<keyword evidence="1" id="KW-0812">Transmembrane</keyword>
<proteinExistence type="predicted"/>
<name>A0A3N4J6R6_9PEZI</name>
<evidence type="ECO:0000256" key="1">
    <source>
        <dbReference type="SAM" id="Phobius"/>
    </source>
</evidence>
<dbReference type="Proteomes" id="UP000276215">
    <property type="component" value="Unassembled WGS sequence"/>
</dbReference>
<sequence length="84" mass="9811">MYFLSSLGVRLIDFRLLEPQTSLDKVVREEELFESQQQELLISASTNLKKLLLAQKAVFNIVIMLHFLSIQYLLLYKILKTLPL</sequence>
<dbReference type="AlphaFoldDB" id="A0A3N4J6R6"/>
<evidence type="ECO:0000313" key="3">
    <source>
        <dbReference type="Proteomes" id="UP000276215"/>
    </source>
</evidence>
<keyword evidence="1" id="KW-0472">Membrane</keyword>
<keyword evidence="3" id="KW-1185">Reference proteome</keyword>
<feature type="transmembrane region" description="Helical" evidence="1">
    <location>
        <begin position="57"/>
        <end position="79"/>
    </location>
</feature>